<feature type="binding site" evidence="9">
    <location>
        <begin position="251"/>
        <end position="254"/>
    </location>
    <ligand>
        <name>GTP</name>
        <dbReference type="ChEBI" id="CHEBI:37565"/>
    </ligand>
</feature>
<dbReference type="Pfam" id="PF00448">
    <property type="entry name" value="SRP54"/>
    <property type="match status" value="1"/>
</dbReference>
<dbReference type="InterPro" id="IPR000897">
    <property type="entry name" value="SRP54_GTPase_dom"/>
</dbReference>
<sequence>MASVFKKMRDRVSGTTKKFTEKIDHLLYYKELDEDFFDELEENLILSDISVNTAETIVEELQDNIKTKKLKTTESVIEELQNIMIQMVDIPEDPIQFPAITLVVGVNGVGKTTTIAKLAQKYKSEGKKVVLAAADTFRAAAVEQLETWAERIGVDIITSRSGADPASVVFDAIHSAQAKNADILICDTAGRLHNKVNLMNELNKLNRICEREKGDYHIHNVLVVDATTGQNALTQAKTFNDAVPLSGIIMTKLDGTAKGGVIIPILNELKIPIEYVGLGEKAEDLIPFNAKDFVEMLYHPDEDANS</sequence>
<keyword evidence="2 9" id="KW-0963">Cytoplasm</keyword>
<evidence type="ECO:0000256" key="6">
    <source>
        <dbReference type="ARBA" id="ARBA00023136"/>
    </source>
</evidence>
<feature type="binding site" evidence="9">
    <location>
        <begin position="105"/>
        <end position="112"/>
    </location>
    <ligand>
        <name>GTP</name>
        <dbReference type="ChEBI" id="CHEBI:37565"/>
    </ligand>
</feature>
<comment type="catalytic activity">
    <reaction evidence="8 9">
        <text>GTP + H2O = GDP + phosphate + H(+)</text>
        <dbReference type="Rhea" id="RHEA:19669"/>
        <dbReference type="ChEBI" id="CHEBI:15377"/>
        <dbReference type="ChEBI" id="CHEBI:15378"/>
        <dbReference type="ChEBI" id="CHEBI:37565"/>
        <dbReference type="ChEBI" id="CHEBI:43474"/>
        <dbReference type="ChEBI" id="CHEBI:58189"/>
        <dbReference type="EC" id="3.6.5.4"/>
    </reaction>
</comment>
<dbReference type="Gene3D" id="3.40.50.300">
    <property type="entry name" value="P-loop containing nucleotide triphosphate hydrolases"/>
    <property type="match status" value="1"/>
</dbReference>
<proteinExistence type="inferred from homology"/>
<evidence type="ECO:0000256" key="7">
    <source>
        <dbReference type="ARBA" id="ARBA00023170"/>
    </source>
</evidence>
<evidence type="ECO:0000256" key="2">
    <source>
        <dbReference type="ARBA" id="ARBA00022490"/>
    </source>
</evidence>
<dbReference type="PANTHER" id="PTHR43134">
    <property type="entry name" value="SIGNAL RECOGNITION PARTICLE RECEPTOR SUBUNIT ALPHA"/>
    <property type="match status" value="1"/>
</dbReference>
<dbReference type="EC" id="3.6.5.4" evidence="9"/>
<reference evidence="11" key="1">
    <citation type="journal article" date="2020" name="Appl. Environ. Microbiol.">
        <title>Medium-Chain Fatty Acid Synthesis by 'Candidatus Weimeria bifida' gen. nov., sp. nov., and 'Candidatus Pseudoramibacter fermentans' sp. nov.</title>
        <authorList>
            <person name="Scarborough M.J."/>
            <person name="Myers K.S."/>
            <person name="Donohue T.J."/>
            <person name="Noguera D.R."/>
        </authorList>
    </citation>
    <scope>NUCLEOTIDE SEQUENCE</scope>
    <source>
        <strain evidence="11">EUB1.1</strain>
    </source>
</reference>
<evidence type="ECO:0000313" key="12">
    <source>
        <dbReference type="Proteomes" id="UP000473648"/>
    </source>
</evidence>
<dbReference type="HAMAP" id="MF_00920">
    <property type="entry name" value="FtsY"/>
    <property type="match status" value="1"/>
</dbReference>
<dbReference type="SMART" id="SM00963">
    <property type="entry name" value="SRP54_N"/>
    <property type="match status" value="1"/>
</dbReference>
<dbReference type="InterPro" id="IPR036225">
    <property type="entry name" value="SRP/SRP_N"/>
</dbReference>
<comment type="subcellular location">
    <subcellularLocation>
        <location evidence="9">Cell membrane</location>
        <topology evidence="9">Peripheral membrane protein</topology>
        <orientation evidence="9">Cytoplasmic side</orientation>
    </subcellularLocation>
    <subcellularLocation>
        <location evidence="9">Cytoplasm</location>
    </subcellularLocation>
</comment>
<dbReference type="PROSITE" id="PS00300">
    <property type="entry name" value="SRP54"/>
    <property type="match status" value="1"/>
</dbReference>
<comment type="subunit">
    <text evidence="9">Part of the signal recognition particle protein translocation system, which is composed of SRP and FtsY.</text>
</comment>
<protein>
    <recommendedName>
        <fullName evidence="9">Signal recognition particle receptor FtsY</fullName>
        <shortName evidence="9">SRP receptor</shortName>
        <ecNumber evidence="9">3.6.5.4</ecNumber>
    </recommendedName>
</protein>
<dbReference type="GO" id="GO:0005886">
    <property type="term" value="C:plasma membrane"/>
    <property type="evidence" value="ECO:0007669"/>
    <property type="project" value="UniProtKB-SubCell"/>
</dbReference>
<dbReference type="EMBL" id="VOGB01000004">
    <property type="protein sequence ID" value="MQM72780.1"/>
    <property type="molecule type" value="Genomic_DNA"/>
</dbReference>
<evidence type="ECO:0000256" key="8">
    <source>
        <dbReference type="ARBA" id="ARBA00048027"/>
    </source>
</evidence>
<dbReference type="InterPro" id="IPR013822">
    <property type="entry name" value="Signal_recog_particl_SRP54_hlx"/>
</dbReference>
<keyword evidence="6 9" id="KW-0472">Membrane</keyword>
<comment type="similarity">
    <text evidence="9">Belongs to the GTP-binding SRP family. FtsY subfamily.</text>
</comment>
<dbReference type="Gene3D" id="1.20.120.140">
    <property type="entry name" value="Signal recognition particle SRP54, nucleotide-binding domain"/>
    <property type="match status" value="1"/>
</dbReference>
<name>A0A6L5GSI7_9FIRM</name>
<gene>
    <name evidence="9 11" type="primary">ftsY</name>
    <name evidence="11" type="ORF">FRC53_05035</name>
</gene>
<dbReference type="SUPFAM" id="SSF52540">
    <property type="entry name" value="P-loop containing nucleoside triphosphate hydrolases"/>
    <property type="match status" value="1"/>
</dbReference>
<dbReference type="GO" id="GO:0006614">
    <property type="term" value="P:SRP-dependent cotranslational protein targeting to membrane"/>
    <property type="evidence" value="ECO:0007669"/>
    <property type="project" value="InterPro"/>
</dbReference>
<comment type="caution">
    <text evidence="11">The sequence shown here is derived from an EMBL/GenBank/DDBJ whole genome shotgun (WGS) entry which is preliminary data.</text>
</comment>
<dbReference type="InterPro" id="IPR042101">
    <property type="entry name" value="SRP54_N_sf"/>
</dbReference>
<keyword evidence="3 9" id="KW-0547">Nucleotide-binding</keyword>
<dbReference type="SUPFAM" id="SSF47364">
    <property type="entry name" value="Domain of the SRP/SRP receptor G-proteins"/>
    <property type="match status" value="1"/>
</dbReference>
<dbReference type="SMART" id="SM00962">
    <property type="entry name" value="SRP54"/>
    <property type="match status" value="1"/>
</dbReference>
<keyword evidence="5 9" id="KW-0342">GTP-binding</keyword>
<dbReference type="GO" id="GO:0005047">
    <property type="term" value="F:signal recognition particle binding"/>
    <property type="evidence" value="ECO:0007669"/>
    <property type="project" value="TreeGrafter"/>
</dbReference>
<dbReference type="InterPro" id="IPR003593">
    <property type="entry name" value="AAA+_ATPase"/>
</dbReference>
<organism evidence="11 12">
    <name type="scientific">Candidatus Pseudoramibacter fermentans</name>
    <dbReference type="NCBI Taxonomy" id="2594427"/>
    <lineage>
        <taxon>Bacteria</taxon>
        <taxon>Bacillati</taxon>
        <taxon>Bacillota</taxon>
        <taxon>Clostridia</taxon>
        <taxon>Eubacteriales</taxon>
        <taxon>Eubacteriaceae</taxon>
        <taxon>Pseudoramibacter</taxon>
    </lineage>
</organism>
<evidence type="ECO:0000256" key="9">
    <source>
        <dbReference type="HAMAP-Rule" id="MF_00920"/>
    </source>
</evidence>
<keyword evidence="4 9" id="KW-0378">Hydrolase</keyword>
<dbReference type="GO" id="GO:0003924">
    <property type="term" value="F:GTPase activity"/>
    <property type="evidence" value="ECO:0007669"/>
    <property type="project" value="UniProtKB-UniRule"/>
</dbReference>
<feature type="domain" description="SRP54-type proteins GTP-binding" evidence="10">
    <location>
        <begin position="272"/>
        <end position="285"/>
    </location>
</feature>
<dbReference type="Pfam" id="PF02881">
    <property type="entry name" value="SRP54_N"/>
    <property type="match status" value="1"/>
</dbReference>
<evidence type="ECO:0000313" key="11">
    <source>
        <dbReference type="EMBL" id="MQM72780.1"/>
    </source>
</evidence>
<dbReference type="PANTHER" id="PTHR43134:SF1">
    <property type="entry name" value="SIGNAL RECOGNITION PARTICLE RECEPTOR SUBUNIT ALPHA"/>
    <property type="match status" value="1"/>
</dbReference>
<dbReference type="AlphaFoldDB" id="A0A6L5GSI7"/>
<dbReference type="GO" id="GO:0005737">
    <property type="term" value="C:cytoplasm"/>
    <property type="evidence" value="ECO:0007669"/>
    <property type="project" value="UniProtKB-SubCell"/>
</dbReference>
<feature type="binding site" evidence="9">
    <location>
        <begin position="187"/>
        <end position="191"/>
    </location>
    <ligand>
        <name>GTP</name>
        <dbReference type="ChEBI" id="CHEBI:37565"/>
    </ligand>
</feature>
<dbReference type="GO" id="GO:0005525">
    <property type="term" value="F:GTP binding"/>
    <property type="evidence" value="ECO:0007669"/>
    <property type="project" value="UniProtKB-UniRule"/>
</dbReference>
<evidence type="ECO:0000256" key="3">
    <source>
        <dbReference type="ARBA" id="ARBA00022741"/>
    </source>
</evidence>
<comment type="function">
    <text evidence="9">Involved in targeting and insertion of nascent membrane proteins into the cytoplasmic membrane. Acts as a receptor for the complex formed by the signal recognition particle (SRP) and the ribosome-nascent chain (RNC).</text>
</comment>
<keyword evidence="12" id="KW-1185">Reference proteome</keyword>
<keyword evidence="1 9" id="KW-1003">Cell membrane</keyword>
<evidence type="ECO:0000259" key="10">
    <source>
        <dbReference type="PROSITE" id="PS00300"/>
    </source>
</evidence>
<dbReference type="NCBIfam" id="TIGR00064">
    <property type="entry name" value="ftsY"/>
    <property type="match status" value="1"/>
</dbReference>
<dbReference type="Proteomes" id="UP000473648">
    <property type="component" value="Unassembled WGS sequence"/>
</dbReference>
<dbReference type="InterPro" id="IPR004390">
    <property type="entry name" value="SR_rcpt_FtsY"/>
</dbReference>
<keyword evidence="7 9" id="KW-0675">Receptor</keyword>
<dbReference type="FunFam" id="3.40.50.300:FF:000053">
    <property type="entry name" value="Signal recognition particle receptor FtsY"/>
    <property type="match status" value="1"/>
</dbReference>
<dbReference type="InterPro" id="IPR027417">
    <property type="entry name" value="P-loop_NTPase"/>
</dbReference>
<evidence type="ECO:0000256" key="4">
    <source>
        <dbReference type="ARBA" id="ARBA00022801"/>
    </source>
</evidence>
<accession>A0A6L5GSI7</accession>
<evidence type="ECO:0000256" key="5">
    <source>
        <dbReference type="ARBA" id="ARBA00023134"/>
    </source>
</evidence>
<dbReference type="SMART" id="SM00382">
    <property type="entry name" value="AAA"/>
    <property type="match status" value="1"/>
</dbReference>
<evidence type="ECO:0000256" key="1">
    <source>
        <dbReference type="ARBA" id="ARBA00022475"/>
    </source>
</evidence>